<gene>
    <name evidence="3" type="ORF">S01H1_71605</name>
</gene>
<dbReference type="InterPro" id="IPR015854">
    <property type="entry name" value="ABC_transpr_LolD-like"/>
</dbReference>
<feature type="non-terminal residue" evidence="3">
    <location>
        <position position="1"/>
    </location>
</feature>
<dbReference type="Gene3D" id="3.40.50.300">
    <property type="entry name" value="P-loop containing nucleotide triphosphate hydrolases"/>
    <property type="match status" value="2"/>
</dbReference>
<organism evidence="3">
    <name type="scientific">marine sediment metagenome</name>
    <dbReference type="NCBI Taxonomy" id="412755"/>
    <lineage>
        <taxon>unclassified sequences</taxon>
        <taxon>metagenomes</taxon>
        <taxon>ecological metagenomes</taxon>
    </lineage>
</organism>
<protein>
    <recommendedName>
        <fullName evidence="2">ABC transporter domain-containing protein</fullName>
    </recommendedName>
</protein>
<dbReference type="GO" id="GO:0016887">
    <property type="term" value="F:ATP hydrolysis activity"/>
    <property type="evidence" value="ECO:0007669"/>
    <property type="project" value="InterPro"/>
</dbReference>
<dbReference type="AlphaFoldDB" id="X0WXC6"/>
<evidence type="ECO:0000313" key="3">
    <source>
        <dbReference type="EMBL" id="GAG29088.1"/>
    </source>
</evidence>
<dbReference type="Pfam" id="PF00005">
    <property type="entry name" value="ABC_tran"/>
    <property type="match status" value="1"/>
</dbReference>
<feature type="region of interest" description="Disordered" evidence="1">
    <location>
        <begin position="59"/>
        <end position="88"/>
    </location>
</feature>
<feature type="non-terminal residue" evidence="3">
    <location>
        <position position="244"/>
    </location>
</feature>
<dbReference type="InterPro" id="IPR003439">
    <property type="entry name" value="ABC_transporter-like_ATP-bd"/>
</dbReference>
<dbReference type="GO" id="GO:0005524">
    <property type="term" value="F:ATP binding"/>
    <property type="evidence" value="ECO:0007669"/>
    <property type="project" value="InterPro"/>
</dbReference>
<accession>X0WXC6</accession>
<name>X0WXC6_9ZZZZ</name>
<evidence type="ECO:0000256" key="1">
    <source>
        <dbReference type="SAM" id="MobiDB-lite"/>
    </source>
</evidence>
<proteinExistence type="predicted"/>
<evidence type="ECO:0000259" key="2">
    <source>
        <dbReference type="Pfam" id="PF00005"/>
    </source>
</evidence>
<dbReference type="SUPFAM" id="SSF52540">
    <property type="entry name" value="P-loop containing nucleoside triphosphate hydrolases"/>
    <property type="match status" value="2"/>
</dbReference>
<dbReference type="InterPro" id="IPR027417">
    <property type="entry name" value="P-loop_NTPase"/>
</dbReference>
<dbReference type="EMBL" id="BARS01047690">
    <property type="protein sequence ID" value="GAG29088.1"/>
    <property type="molecule type" value="Genomic_DNA"/>
</dbReference>
<dbReference type="PANTHER" id="PTHR24220">
    <property type="entry name" value="IMPORT ATP-BINDING PROTEIN"/>
    <property type="match status" value="1"/>
</dbReference>
<dbReference type="GO" id="GO:0005886">
    <property type="term" value="C:plasma membrane"/>
    <property type="evidence" value="ECO:0007669"/>
    <property type="project" value="TreeGrafter"/>
</dbReference>
<comment type="caution">
    <text evidence="3">The sequence shown here is derived from an EMBL/GenBank/DDBJ whole genome shotgun (WGS) entry which is preliminary data.</text>
</comment>
<dbReference type="GO" id="GO:0022857">
    <property type="term" value="F:transmembrane transporter activity"/>
    <property type="evidence" value="ECO:0007669"/>
    <property type="project" value="TreeGrafter"/>
</dbReference>
<feature type="domain" description="ABC transporter" evidence="2">
    <location>
        <begin position="136"/>
        <end position="242"/>
    </location>
</feature>
<sequence>IADEPTGNLDSVTAETIFQIFEKLVDQGRTIIMVSHDDSLAPRFSRRLHIVDGMIESPFKNGGAKSSKPTTLKDNQDSMPAAHQDTNVKSQALPEKPALNLKTGLVQTKFDHDHPAIVLRGVDKIYENAAGKFVALKSIDMQLNYGQFISIVGKSGSGKSTLINMITGIDYPTAGEVVVANEHIYEMSESQRALWRGRNMGVVFQFFQLLPTLTLLENTMLPMDYCKVNPFQERPERAMELLKM</sequence>
<reference evidence="3" key="1">
    <citation type="journal article" date="2014" name="Front. Microbiol.">
        <title>High frequency of phylogenetically diverse reductive dehalogenase-homologous genes in deep subseafloor sedimentary metagenomes.</title>
        <authorList>
            <person name="Kawai M."/>
            <person name="Futagami T."/>
            <person name="Toyoda A."/>
            <person name="Takaki Y."/>
            <person name="Nishi S."/>
            <person name="Hori S."/>
            <person name="Arai W."/>
            <person name="Tsubouchi T."/>
            <person name="Morono Y."/>
            <person name="Uchiyama I."/>
            <person name="Ito T."/>
            <person name="Fujiyama A."/>
            <person name="Inagaki F."/>
            <person name="Takami H."/>
        </authorList>
    </citation>
    <scope>NUCLEOTIDE SEQUENCE</scope>
    <source>
        <strain evidence="3">Expedition CK06-06</strain>
    </source>
</reference>
<dbReference type="PANTHER" id="PTHR24220:SF86">
    <property type="entry name" value="ABC TRANSPORTER ABCH.1"/>
    <property type="match status" value="1"/>
</dbReference>